<protein>
    <submittedName>
        <fullName evidence="2">GH20791</fullName>
    </submittedName>
</protein>
<feature type="compositionally biased region" description="Basic residues" evidence="1">
    <location>
        <begin position="59"/>
        <end position="70"/>
    </location>
</feature>
<organism evidence="3">
    <name type="scientific">Drosophila grimshawi</name>
    <name type="common">Hawaiian fruit fly</name>
    <name type="synonym">Idiomyia grimshawi</name>
    <dbReference type="NCBI Taxonomy" id="7222"/>
    <lineage>
        <taxon>Eukaryota</taxon>
        <taxon>Metazoa</taxon>
        <taxon>Ecdysozoa</taxon>
        <taxon>Arthropoda</taxon>
        <taxon>Hexapoda</taxon>
        <taxon>Insecta</taxon>
        <taxon>Pterygota</taxon>
        <taxon>Neoptera</taxon>
        <taxon>Endopterygota</taxon>
        <taxon>Diptera</taxon>
        <taxon>Brachycera</taxon>
        <taxon>Muscomorpha</taxon>
        <taxon>Ephydroidea</taxon>
        <taxon>Drosophilidae</taxon>
        <taxon>Drosophila</taxon>
        <taxon>Hawaiian Drosophila</taxon>
    </lineage>
</organism>
<dbReference type="Proteomes" id="UP000001070">
    <property type="component" value="Unassembled WGS sequence"/>
</dbReference>
<proteinExistence type="predicted"/>
<sequence length="100" mass="10679">MPGQARPGQAVVQEVVLMPVLEQSPASTVVLHLSPALAKVGNCRATFMWPPPGELLQRTHQKRGRCKRRTSIPALDGSLSPSSSHSLSLCLDSSSDPNPI</sequence>
<accession>B4JRI2</accession>
<gene>
    <name evidence="2" type="primary">Dgri\GH20791</name>
    <name evidence="2" type="ORF">Dgri_GH20791</name>
</gene>
<name>B4JRI2_DROGR</name>
<reference evidence="2 3" key="1">
    <citation type="journal article" date="2007" name="Nature">
        <title>Evolution of genes and genomes on the Drosophila phylogeny.</title>
        <authorList>
            <consortium name="Drosophila 12 Genomes Consortium"/>
            <person name="Clark A.G."/>
            <person name="Eisen M.B."/>
            <person name="Smith D.R."/>
            <person name="Bergman C.M."/>
            <person name="Oliver B."/>
            <person name="Markow T.A."/>
            <person name="Kaufman T.C."/>
            <person name="Kellis M."/>
            <person name="Gelbart W."/>
            <person name="Iyer V.N."/>
            <person name="Pollard D.A."/>
            <person name="Sackton T.B."/>
            <person name="Larracuente A.M."/>
            <person name="Singh N.D."/>
            <person name="Abad J.P."/>
            <person name="Abt D.N."/>
            <person name="Adryan B."/>
            <person name="Aguade M."/>
            <person name="Akashi H."/>
            <person name="Anderson W.W."/>
            <person name="Aquadro C.F."/>
            <person name="Ardell D.H."/>
            <person name="Arguello R."/>
            <person name="Artieri C.G."/>
            <person name="Barbash D.A."/>
            <person name="Barker D."/>
            <person name="Barsanti P."/>
            <person name="Batterham P."/>
            <person name="Batzoglou S."/>
            <person name="Begun D."/>
            <person name="Bhutkar A."/>
            <person name="Blanco E."/>
            <person name="Bosak S.A."/>
            <person name="Bradley R.K."/>
            <person name="Brand A.D."/>
            <person name="Brent M.R."/>
            <person name="Brooks A.N."/>
            <person name="Brown R.H."/>
            <person name="Butlin R.K."/>
            <person name="Caggese C."/>
            <person name="Calvi B.R."/>
            <person name="Bernardo de Carvalho A."/>
            <person name="Caspi A."/>
            <person name="Castrezana S."/>
            <person name="Celniker S.E."/>
            <person name="Chang J.L."/>
            <person name="Chapple C."/>
            <person name="Chatterji S."/>
            <person name="Chinwalla A."/>
            <person name="Civetta A."/>
            <person name="Clifton S.W."/>
            <person name="Comeron J.M."/>
            <person name="Costello J.C."/>
            <person name="Coyne J.A."/>
            <person name="Daub J."/>
            <person name="David R.G."/>
            <person name="Delcher A.L."/>
            <person name="Delehaunty K."/>
            <person name="Do C.B."/>
            <person name="Ebling H."/>
            <person name="Edwards K."/>
            <person name="Eickbush T."/>
            <person name="Evans J.D."/>
            <person name="Filipski A."/>
            <person name="Findeiss S."/>
            <person name="Freyhult E."/>
            <person name="Fulton L."/>
            <person name="Fulton R."/>
            <person name="Garcia A.C."/>
            <person name="Gardiner A."/>
            <person name="Garfield D.A."/>
            <person name="Garvin B.E."/>
            <person name="Gibson G."/>
            <person name="Gilbert D."/>
            <person name="Gnerre S."/>
            <person name="Godfrey J."/>
            <person name="Good R."/>
            <person name="Gotea V."/>
            <person name="Gravely B."/>
            <person name="Greenberg A.J."/>
            <person name="Griffiths-Jones S."/>
            <person name="Gross S."/>
            <person name="Guigo R."/>
            <person name="Gustafson E.A."/>
            <person name="Haerty W."/>
            <person name="Hahn M.W."/>
            <person name="Halligan D.L."/>
            <person name="Halpern A.L."/>
            <person name="Halter G.M."/>
            <person name="Han M.V."/>
            <person name="Heger A."/>
            <person name="Hillier L."/>
            <person name="Hinrichs A.S."/>
            <person name="Holmes I."/>
            <person name="Hoskins R.A."/>
            <person name="Hubisz M.J."/>
            <person name="Hultmark D."/>
            <person name="Huntley M.A."/>
            <person name="Jaffe D.B."/>
            <person name="Jagadeeshan S."/>
            <person name="Jeck W.R."/>
            <person name="Johnson J."/>
            <person name="Jones C.D."/>
            <person name="Jordan W.C."/>
            <person name="Karpen G.H."/>
            <person name="Kataoka E."/>
            <person name="Keightley P.D."/>
            <person name="Kheradpour P."/>
            <person name="Kirkness E.F."/>
            <person name="Koerich L.B."/>
            <person name="Kristiansen K."/>
            <person name="Kudrna D."/>
            <person name="Kulathinal R.J."/>
            <person name="Kumar S."/>
            <person name="Kwok R."/>
            <person name="Lander E."/>
            <person name="Langley C.H."/>
            <person name="Lapoint R."/>
            <person name="Lazzaro B.P."/>
            <person name="Lee S.J."/>
            <person name="Levesque L."/>
            <person name="Li R."/>
            <person name="Lin C.F."/>
            <person name="Lin M.F."/>
            <person name="Lindblad-Toh K."/>
            <person name="Llopart A."/>
            <person name="Long M."/>
            <person name="Low L."/>
            <person name="Lozovsky E."/>
            <person name="Lu J."/>
            <person name="Luo M."/>
            <person name="Machado C.A."/>
            <person name="Makalowski W."/>
            <person name="Marzo M."/>
            <person name="Matsuda M."/>
            <person name="Matzkin L."/>
            <person name="McAllister B."/>
            <person name="McBride C.S."/>
            <person name="McKernan B."/>
            <person name="McKernan K."/>
            <person name="Mendez-Lago M."/>
            <person name="Minx P."/>
            <person name="Mollenhauer M.U."/>
            <person name="Montooth K."/>
            <person name="Mount S.M."/>
            <person name="Mu X."/>
            <person name="Myers E."/>
            <person name="Negre B."/>
            <person name="Newfeld S."/>
            <person name="Nielsen R."/>
            <person name="Noor M.A."/>
            <person name="O'Grady P."/>
            <person name="Pachter L."/>
            <person name="Papaceit M."/>
            <person name="Parisi M.J."/>
            <person name="Parisi M."/>
            <person name="Parts L."/>
            <person name="Pedersen J.S."/>
            <person name="Pesole G."/>
            <person name="Phillippy A.M."/>
            <person name="Ponting C.P."/>
            <person name="Pop M."/>
            <person name="Porcelli D."/>
            <person name="Powell J.R."/>
            <person name="Prohaska S."/>
            <person name="Pruitt K."/>
            <person name="Puig M."/>
            <person name="Quesneville H."/>
            <person name="Ram K.R."/>
            <person name="Rand D."/>
            <person name="Rasmussen M.D."/>
            <person name="Reed L.K."/>
            <person name="Reenan R."/>
            <person name="Reily A."/>
            <person name="Remington K.A."/>
            <person name="Rieger T.T."/>
            <person name="Ritchie M.G."/>
            <person name="Robin C."/>
            <person name="Rogers Y.H."/>
            <person name="Rohde C."/>
            <person name="Rozas J."/>
            <person name="Rubenfield M.J."/>
            <person name="Ruiz A."/>
            <person name="Russo S."/>
            <person name="Salzberg S.L."/>
            <person name="Sanchez-Gracia A."/>
            <person name="Saranga D.J."/>
            <person name="Sato H."/>
            <person name="Schaeffer S.W."/>
            <person name="Schatz M.C."/>
            <person name="Schlenke T."/>
            <person name="Schwartz R."/>
            <person name="Segarra C."/>
            <person name="Singh R.S."/>
            <person name="Sirot L."/>
            <person name="Sirota M."/>
            <person name="Sisneros N.B."/>
            <person name="Smith C.D."/>
            <person name="Smith T.F."/>
            <person name="Spieth J."/>
            <person name="Stage D.E."/>
            <person name="Stark A."/>
            <person name="Stephan W."/>
            <person name="Strausberg R.L."/>
            <person name="Strempel S."/>
            <person name="Sturgill D."/>
            <person name="Sutton G."/>
            <person name="Sutton G.G."/>
            <person name="Tao W."/>
            <person name="Teichmann S."/>
            <person name="Tobari Y.N."/>
            <person name="Tomimura Y."/>
            <person name="Tsolas J.M."/>
            <person name="Valente V.L."/>
            <person name="Venter E."/>
            <person name="Venter J.C."/>
            <person name="Vicario S."/>
            <person name="Vieira F.G."/>
            <person name="Vilella A.J."/>
            <person name="Villasante A."/>
            <person name="Walenz B."/>
            <person name="Wang J."/>
            <person name="Wasserman M."/>
            <person name="Watts T."/>
            <person name="Wilson D."/>
            <person name="Wilson R.K."/>
            <person name="Wing R.A."/>
            <person name="Wolfner M.F."/>
            <person name="Wong A."/>
            <person name="Wong G.K."/>
            <person name="Wu C.I."/>
            <person name="Wu G."/>
            <person name="Yamamoto D."/>
            <person name="Yang H.P."/>
            <person name="Yang S.P."/>
            <person name="Yorke J.A."/>
            <person name="Yoshida K."/>
            <person name="Zdobnov E."/>
            <person name="Zhang P."/>
            <person name="Zhang Y."/>
            <person name="Zimin A.V."/>
            <person name="Baldwin J."/>
            <person name="Abdouelleil A."/>
            <person name="Abdulkadir J."/>
            <person name="Abebe A."/>
            <person name="Abera B."/>
            <person name="Abreu J."/>
            <person name="Acer S.C."/>
            <person name="Aftuck L."/>
            <person name="Alexander A."/>
            <person name="An P."/>
            <person name="Anderson E."/>
            <person name="Anderson S."/>
            <person name="Arachi H."/>
            <person name="Azer M."/>
            <person name="Bachantsang P."/>
            <person name="Barry A."/>
            <person name="Bayul T."/>
            <person name="Berlin A."/>
            <person name="Bessette D."/>
            <person name="Bloom T."/>
            <person name="Blye J."/>
            <person name="Boguslavskiy L."/>
            <person name="Bonnet C."/>
            <person name="Boukhgalter B."/>
            <person name="Bourzgui I."/>
            <person name="Brown A."/>
            <person name="Cahill P."/>
            <person name="Channer S."/>
            <person name="Cheshatsang Y."/>
            <person name="Chuda L."/>
            <person name="Citroen M."/>
            <person name="Collymore A."/>
            <person name="Cooke P."/>
            <person name="Costello M."/>
            <person name="D'Aco K."/>
            <person name="Daza R."/>
            <person name="De Haan G."/>
            <person name="DeGray S."/>
            <person name="DeMaso C."/>
            <person name="Dhargay N."/>
            <person name="Dooley K."/>
            <person name="Dooley E."/>
            <person name="Doricent M."/>
            <person name="Dorje P."/>
            <person name="Dorjee K."/>
            <person name="Dupes A."/>
            <person name="Elong R."/>
            <person name="Falk J."/>
            <person name="Farina A."/>
            <person name="Faro S."/>
            <person name="Ferguson D."/>
            <person name="Fisher S."/>
            <person name="Foley C.D."/>
            <person name="Franke A."/>
            <person name="Friedrich D."/>
            <person name="Gadbois L."/>
            <person name="Gearin G."/>
            <person name="Gearin C.R."/>
            <person name="Giannoukos G."/>
            <person name="Goode T."/>
            <person name="Graham J."/>
            <person name="Grandbois E."/>
            <person name="Grewal S."/>
            <person name="Gyaltsen K."/>
            <person name="Hafez N."/>
            <person name="Hagos B."/>
            <person name="Hall J."/>
            <person name="Henson C."/>
            <person name="Hollinger A."/>
            <person name="Honan T."/>
            <person name="Huard M.D."/>
            <person name="Hughes L."/>
            <person name="Hurhula B."/>
            <person name="Husby M.E."/>
            <person name="Kamat A."/>
            <person name="Kanga B."/>
            <person name="Kashin S."/>
            <person name="Khazanovich D."/>
            <person name="Kisner P."/>
            <person name="Lance K."/>
            <person name="Lara M."/>
            <person name="Lee W."/>
            <person name="Lennon N."/>
            <person name="Letendre F."/>
            <person name="LeVine R."/>
            <person name="Lipovsky A."/>
            <person name="Liu X."/>
            <person name="Liu J."/>
            <person name="Liu S."/>
            <person name="Lokyitsang T."/>
            <person name="Lokyitsang Y."/>
            <person name="Lubonja R."/>
            <person name="Lui A."/>
            <person name="MacDonald P."/>
            <person name="Magnisalis V."/>
            <person name="Maru K."/>
            <person name="Matthews C."/>
            <person name="McCusker W."/>
            <person name="McDonough S."/>
            <person name="Mehta T."/>
            <person name="Meldrim J."/>
            <person name="Meneus L."/>
            <person name="Mihai O."/>
            <person name="Mihalev A."/>
            <person name="Mihova T."/>
            <person name="Mittelman R."/>
            <person name="Mlenga V."/>
            <person name="Montmayeur A."/>
            <person name="Mulrain L."/>
            <person name="Navidi A."/>
            <person name="Naylor J."/>
            <person name="Negash T."/>
            <person name="Nguyen T."/>
            <person name="Nguyen N."/>
            <person name="Nicol R."/>
            <person name="Norbu C."/>
            <person name="Norbu N."/>
            <person name="Novod N."/>
            <person name="O'Neill B."/>
            <person name="Osman S."/>
            <person name="Markiewicz E."/>
            <person name="Oyono O.L."/>
            <person name="Patti C."/>
            <person name="Phunkhang P."/>
            <person name="Pierre F."/>
            <person name="Priest M."/>
            <person name="Raghuraman S."/>
            <person name="Rege F."/>
            <person name="Reyes R."/>
            <person name="Rise C."/>
            <person name="Rogov P."/>
            <person name="Ross K."/>
            <person name="Ryan E."/>
            <person name="Settipalli S."/>
            <person name="Shea T."/>
            <person name="Sherpa N."/>
            <person name="Shi L."/>
            <person name="Shih D."/>
            <person name="Sparrow T."/>
            <person name="Spaulding J."/>
            <person name="Stalker J."/>
            <person name="Stange-Thomann N."/>
            <person name="Stavropoulos S."/>
            <person name="Stone C."/>
            <person name="Strader C."/>
            <person name="Tesfaye S."/>
            <person name="Thomson T."/>
            <person name="Thoulutsang Y."/>
            <person name="Thoulutsang D."/>
            <person name="Topham K."/>
            <person name="Topping I."/>
            <person name="Tsamla T."/>
            <person name="Vassiliev H."/>
            <person name="Vo A."/>
            <person name="Wangchuk T."/>
            <person name="Wangdi T."/>
            <person name="Weiand M."/>
            <person name="Wilkinson J."/>
            <person name="Wilson A."/>
            <person name="Yadav S."/>
            <person name="Young G."/>
            <person name="Yu Q."/>
            <person name="Zembek L."/>
            <person name="Zhong D."/>
            <person name="Zimmer A."/>
            <person name="Zwirko Z."/>
            <person name="Jaffe D.B."/>
            <person name="Alvarez P."/>
            <person name="Brockman W."/>
            <person name="Butler J."/>
            <person name="Chin C."/>
            <person name="Gnerre S."/>
            <person name="Grabherr M."/>
            <person name="Kleber M."/>
            <person name="Mauceli E."/>
            <person name="MacCallum I."/>
        </authorList>
    </citation>
    <scope>NUCLEOTIDE SEQUENCE [LARGE SCALE GENOMIC DNA]</scope>
    <source>
        <strain evidence="3">Tucson 15287-2541.00</strain>
    </source>
</reference>
<feature type="region of interest" description="Disordered" evidence="1">
    <location>
        <begin position="54"/>
        <end position="100"/>
    </location>
</feature>
<keyword evidence="3" id="KW-1185">Reference proteome</keyword>
<feature type="compositionally biased region" description="Low complexity" evidence="1">
    <location>
        <begin position="75"/>
        <end position="100"/>
    </location>
</feature>
<evidence type="ECO:0000256" key="1">
    <source>
        <dbReference type="SAM" id="MobiDB-lite"/>
    </source>
</evidence>
<evidence type="ECO:0000313" key="3">
    <source>
        <dbReference type="Proteomes" id="UP000001070"/>
    </source>
</evidence>
<dbReference type="InParanoid" id="B4JRI2"/>
<dbReference type="EMBL" id="CH916373">
    <property type="protein sequence ID" value="EDV94372.1"/>
    <property type="molecule type" value="Genomic_DNA"/>
</dbReference>
<dbReference type="AlphaFoldDB" id="B4JRI2"/>
<dbReference type="HOGENOM" id="CLU_2308892_0_0_1"/>
<evidence type="ECO:0000313" key="2">
    <source>
        <dbReference type="EMBL" id="EDV94372.1"/>
    </source>
</evidence>